<dbReference type="RefSeq" id="WP_012063351.1">
    <property type="nucleotide sequence ID" value="NC_009633.1"/>
</dbReference>
<feature type="transmembrane region" description="Helical" evidence="1">
    <location>
        <begin position="6"/>
        <end position="28"/>
    </location>
</feature>
<reference evidence="3" key="1">
    <citation type="journal article" date="2016" name="Genome Announc.">
        <title>Complete genome sequence of Alkaliphilus metalliredigens strain QYMF, an alkaliphilic and metal-reducing bacterium isolated from borax-contaminated leachate ponds.</title>
        <authorList>
            <person name="Hwang C."/>
            <person name="Copeland A."/>
            <person name="Lucas S."/>
            <person name="Lapidus A."/>
            <person name="Barry K."/>
            <person name="Detter J.C."/>
            <person name="Glavina Del Rio T."/>
            <person name="Hammon N."/>
            <person name="Israni S."/>
            <person name="Dalin E."/>
            <person name="Tice H."/>
            <person name="Pitluck S."/>
            <person name="Chertkov O."/>
            <person name="Brettin T."/>
            <person name="Bruce D."/>
            <person name="Han C."/>
            <person name="Schmutz J."/>
            <person name="Larimer F."/>
            <person name="Land M.L."/>
            <person name="Hauser L."/>
            <person name="Kyrpides N."/>
            <person name="Mikhailova N."/>
            <person name="Ye Q."/>
            <person name="Zhou J."/>
            <person name="Richardson P."/>
            <person name="Fields M.W."/>
        </authorList>
    </citation>
    <scope>NUCLEOTIDE SEQUENCE [LARGE SCALE GENOMIC DNA]</scope>
    <source>
        <strain evidence="3">QYMF</strain>
    </source>
</reference>
<gene>
    <name evidence="2" type="ordered locus">Amet_2217</name>
</gene>
<proteinExistence type="predicted"/>
<accession>A6TQA7</accession>
<organism evidence="2 3">
    <name type="scientific">Alkaliphilus metalliredigens (strain QYMF)</name>
    <dbReference type="NCBI Taxonomy" id="293826"/>
    <lineage>
        <taxon>Bacteria</taxon>
        <taxon>Bacillati</taxon>
        <taxon>Bacillota</taxon>
        <taxon>Clostridia</taxon>
        <taxon>Peptostreptococcales</taxon>
        <taxon>Natronincolaceae</taxon>
        <taxon>Alkaliphilus</taxon>
    </lineage>
</organism>
<sequence length="136" mass="14648">MGSLFLPIIGFANGIIVGSGIVALLTLLDIIPRLGQLTKTYQSTSLYESIIILGATFGAFTSLTKVGFSMGPITIVIVGFTVGTFIGLLASALAEVMNVIPVLIRRFRLDGYILYVVYSLIFGKVIGSLIHWLMVY</sequence>
<keyword evidence="1" id="KW-0472">Membrane</keyword>
<dbReference type="Pfam" id="PF13782">
    <property type="entry name" value="SpoVAB"/>
    <property type="match status" value="1"/>
</dbReference>
<dbReference type="Proteomes" id="UP000001572">
    <property type="component" value="Chromosome"/>
</dbReference>
<dbReference type="EMBL" id="CP000724">
    <property type="protein sequence ID" value="ABR48375.1"/>
    <property type="molecule type" value="Genomic_DNA"/>
</dbReference>
<dbReference type="KEGG" id="amt:Amet_2217"/>
<feature type="transmembrane region" description="Helical" evidence="1">
    <location>
        <begin position="49"/>
        <end position="68"/>
    </location>
</feature>
<feature type="transmembrane region" description="Helical" evidence="1">
    <location>
        <begin position="112"/>
        <end position="134"/>
    </location>
</feature>
<dbReference type="InterPro" id="IPR020144">
    <property type="entry name" value="SpoVAB"/>
</dbReference>
<dbReference type="eggNOG" id="ENOG503152T">
    <property type="taxonomic scope" value="Bacteria"/>
</dbReference>
<evidence type="ECO:0000313" key="2">
    <source>
        <dbReference type="EMBL" id="ABR48375.1"/>
    </source>
</evidence>
<protein>
    <submittedName>
        <fullName evidence="2">Stage V sporulation protein AB</fullName>
    </submittedName>
</protein>
<dbReference type="HOGENOM" id="CLU_151137_1_0_9"/>
<dbReference type="AlphaFoldDB" id="A6TQA7"/>
<keyword evidence="1" id="KW-0812">Transmembrane</keyword>
<dbReference type="OrthoDB" id="9790504at2"/>
<feature type="transmembrane region" description="Helical" evidence="1">
    <location>
        <begin position="74"/>
        <end position="100"/>
    </location>
</feature>
<name>A6TQA7_ALKMQ</name>
<evidence type="ECO:0000256" key="1">
    <source>
        <dbReference type="SAM" id="Phobius"/>
    </source>
</evidence>
<dbReference type="STRING" id="293826.Amet_2217"/>
<keyword evidence="3" id="KW-1185">Reference proteome</keyword>
<evidence type="ECO:0000313" key="3">
    <source>
        <dbReference type="Proteomes" id="UP000001572"/>
    </source>
</evidence>
<keyword evidence="1" id="KW-1133">Transmembrane helix</keyword>